<gene>
    <name evidence="2" type="ORF">J4P68_30180</name>
</gene>
<organism evidence="2 3">
    <name type="scientific">Bradyrhizobium quebecense</name>
    <dbReference type="NCBI Taxonomy" id="2748629"/>
    <lineage>
        <taxon>Bacteria</taxon>
        <taxon>Pseudomonadati</taxon>
        <taxon>Pseudomonadota</taxon>
        <taxon>Alphaproteobacteria</taxon>
        <taxon>Hyphomicrobiales</taxon>
        <taxon>Nitrobacteraceae</taxon>
        <taxon>Bradyrhizobium</taxon>
    </lineage>
</organism>
<comment type="caution">
    <text evidence="2">The sequence shown here is derived from an EMBL/GenBank/DDBJ whole genome shotgun (WGS) entry which is preliminary data.</text>
</comment>
<evidence type="ECO:0000313" key="2">
    <source>
        <dbReference type="EMBL" id="MBO1433524.1"/>
    </source>
</evidence>
<evidence type="ECO:0000256" key="1">
    <source>
        <dbReference type="SAM" id="MobiDB-lite"/>
    </source>
</evidence>
<dbReference type="RefSeq" id="WP_207835914.1">
    <property type="nucleotide sequence ID" value="NZ_CP088282.1"/>
</dbReference>
<sequence>MLQHHRIKLQQAGHPRRSTDAKPGLLAVADDIGQIGFELALAGIELGQRAGLRLEAEQPA</sequence>
<evidence type="ECO:0000313" key="3">
    <source>
        <dbReference type="Proteomes" id="UP000692816"/>
    </source>
</evidence>
<protein>
    <submittedName>
        <fullName evidence="2">Uncharacterized protein</fullName>
    </submittedName>
</protein>
<accession>A0ABS3MPZ7</accession>
<dbReference type="EMBL" id="JAGEPA010000001">
    <property type="protein sequence ID" value="MBO1433524.1"/>
    <property type="molecule type" value="Genomic_DNA"/>
</dbReference>
<name>A0ABS3MPZ7_9BRAD</name>
<reference evidence="2" key="1">
    <citation type="journal article" date="2021" name="Int. J. Syst. Evol. Microbiol.">
        <title>Bradyrhizobium septentrionale sp. nov. (sv. septentrionale) and Bradyrhizobium quebecense sp. nov. (sv. septentrionale) associated with legumes native to Canada possess rearranged symbiosis genes and numerous insertion sequences.</title>
        <authorList>
            <person name="Bromfield E.S.P."/>
            <person name="Cloutier S."/>
        </authorList>
    </citation>
    <scope>NUCLEOTIDE SEQUENCE</scope>
    <source>
        <strain evidence="2">12S5</strain>
    </source>
</reference>
<keyword evidence="3" id="KW-1185">Reference proteome</keyword>
<dbReference type="Proteomes" id="UP000692816">
    <property type="component" value="Unassembled WGS sequence"/>
</dbReference>
<proteinExistence type="predicted"/>
<feature type="region of interest" description="Disordered" evidence="1">
    <location>
        <begin position="1"/>
        <end position="22"/>
    </location>
</feature>